<keyword evidence="1" id="KW-0472">Membrane</keyword>
<dbReference type="Proteomes" id="UP000887013">
    <property type="component" value="Unassembled WGS sequence"/>
</dbReference>
<dbReference type="AlphaFoldDB" id="A0A8X6TSN8"/>
<feature type="transmembrane region" description="Helical" evidence="1">
    <location>
        <begin position="50"/>
        <end position="70"/>
    </location>
</feature>
<protein>
    <submittedName>
        <fullName evidence="2">Uncharacterized protein</fullName>
    </submittedName>
</protein>
<feature type="transmembrane region" description="Helical" evidence="1">
    <location>
        <begin position="82"/>
        <end position="101"/>
    </location>
</feature>
<keyword evidence="1" id="KW-0812">Transmembrane</keyword>
<keyword evidence="3" id="KW-1185">Reference proteome</keyword>
<comment type="caution">
    <text evidence="2">The sequence shown here is derived from an EMBL/GenBank/DDBJ whole genome shotgun (WGS) entry which is preliminary data.</text>
</comment>
<evidence type="ECO:0000313" key="3">
    <source>
        <dbReference type="Proteomes" id="UP000887013"/>
    </source>
</evidence>
<keyword evidence="1" id="KW-1133">Transmembrane helix</keyword>
<organism evidence="2 3">
    <name type="scientific">Nephila pilipes</name>
    <name type="common">Giant wood spider</name>
    <name type="synonym">Nephila maculata</name>
    <dbReference type="NCBI Taxonomy" id="299642"/>
    <lineage>
        <taxon>Eukaryota</taxon>
        <taxon>Metazoa</taxon>
        <taxon>Ecdysozoa</taxon>
        <taxon>Arthropoda</taxon>
        <taxon>Chelicerata</taxon>
        <taxon>Arachnida</taxon>
        <taxon>Araneae</taxon>
        <taxon>Araneomorphae</taxon>
        <taxon>Entelegynae</taxon>
        <taxon>Araneoidea</taxon>
        <taxon>Nephilidae</taxon>
        <taxon>Nephila</taxon>
    </lineage>
</organism>
<evidence type="ECO:0000313" key="2">
    <source>
        <dbReference type="EMBL" id="GFT43215.1"/>
    </source>
</evidence>
<name>A0A8X6TSN8_NEPPI</name>
<proteinExistence type="predicted"/>
<evidence type="ECO:0000256" key="1">
    <source>
        <dbReference type="SAM" id="Phobius"/>
    </source>
</evidence>
<dbReference type="EMBL" id="BMAW01110465">
    <property type="protein sequence ID" value="GFT43215.1"/>
    <property type="molecule type" value="Genomic_DNA"/>
</dbReference>
<reference evidence="2" key="1">
    <citation type="submission" date="2020-08" db="EMBL/GenBank/DDBJ databases">
        <title>Multicomponent nature underlies the extraordinary mechanical properties of spider dragline silk.</title>
        <authorList>
            <person name="Kono N."/>
            <person name="Nakamura H."/>
            <person name="Mori M."/>
            <person name="Yoshida Y."/>
            <person name="Ohtoshi R."/>
            <person name="Malay A.D."/>
            <person name="Moran D.A.P."/>
            <person name="Tomita M."/>
            <person name="Numata K."/>
            <person name="Arakawa K."/>
        </authorList>
    </citation>
    <scope>NUCLEOTIDE SEQUENCE</scope>
</reference>
<accession>A0A8X6TSN8</accession>
<gene>
    <name evidence="2" type="ORF">NPIL_311491</name>
</gene>
<sequence length="102" mass="11428">MFCLIVGALKRSRFVDKLPITRQSVVVKIVQAFSSMNAGIRRGKRSDMRVMLVLGCNVSSLNIVGNSYTVRKSQHRTNFKHFITMYTPLAVFVFLCIANGGD</sequence>